<protein>
    <submittedName>
        <fullName evidence="2">Predicted nucleic acid-binding protein, contains Zn-ribbon domain (Includes truncated derivatives)</fullName>
    </submittedName>
</protein>
<evidence type="ECO:0000313" key="3">
    <source>
        <dbReference type="Proteomes" id="UP000183315"/>
    </source>
</evidence>
<dbReference type="InterPro" id="IPR007922">
    <property type="entry name" value="DciA-like"/>
</dbReference>
<feature type="region of interest" description="Disordered" evidence="1">
    <location>
        <begin position="1"/>
        <end position="95"/>
    </location>
</feature>
<dbReference type="Pfam" id="PF05258">
    <property type="entry name" value="DciA"/>
    <property type="match status" value="1"/>
</dbReference>
<organism evidence="2 3">
    <name type="scientific">Demequina mangrovi</name>
    <dbReference type="NCBI Taxonomy" id="1043493"/>
    <lineage>
        <taxon>Bacteria</taxon>
        <taxon>Bacillati</taxon>
        <taxon>Actinomycetota</taxon>
        <taxon>Actinomycetes</taxon>
        <taxon>Micrococcales</taxon>
        <taxon>Demequinaceae</taxon>
        <taxon>Demequina</taxon>
    </lineage>
</organism>
<dbReference type="EMBL" id="FNZI01000005">
    <property type="protein sequence ID" value="SEJ57558.1"/>
    <property type="molecule type" value="Genomic_DNA"/>
</dbReference>
<dbReference type="eggNOG" id="COG5512">
    <property type="taxonomic scope" value="Bacteria"/>
</dbReference>
<evidence type="ECO:0000313" key="2">
    <source>
        <dbReference type="EMBL" id="SEJ57558.1"/>
    </source>
</evidence>
<dbReference type="RefSeq" id="WP_236623405.1">
    <property type="nucleotide sequence ID" value="NZ_BBLU01000007.1"/>
</dbReference>
<name>A0A1H6ZWF8_9MICO</name>
<dbReference type="STRING" id="1043493.SAMN05421637_2262"/>
<accession>A0A1H6ZWF8</accession>
<proteinExistence type="predicted"/>
<sequence>MSDDREDAVPDLGEAEGAGEQPDPIIAPDEKQDSAEEPLVPVDAARMAREALERARAAARQRGAMRTSPKRGRKQRAEARRSTEPYTNGRDPAPMSDAVASLLRRMGWTEQIEVSSVTGRWREVIGDRIADHCEPLGFDEGVLTVKATSTAWATQLQMMSGQIRHRINEEFGREIVTELKVLGPTARSWTKGPRTVKGRGPRDTYG</sequence>
<gene>
    <name evidence="2" type="ORF">SAMN05421637_2262</name>
</gene>
<feature type="region of interest" description="Disordered" evidence="1">
    <location>
        <begin position="187"/>
        <end position="206"/>
    </location>
</feature>
<dbReference type="PANTHER" id="PTHR36456">
    <property type="entry name" value="UPF0232 PROTEIN SCO3875"/>
    <property type="match status" value="1"/>
</dbReference>
<dbReference type="Proteomes" id="UP000183315">
    <property type="component" value="Unassembled WGS sequence"/>
</dbReference>
<dbReference type="PANTHER" id="PTHR36456:SF1">
    <property type="entry name" value="UPF0232 PROTEIN SCO3875"/>
    <property type="match status" value="1"/>
</dbReference>
<evidence type="ECO:0000256" key="1">
    <source>
        <dbReference type="SAM" id="MobiDB-lite"/>
    </source>
</evidence>
<reference evidence="3" key="1">
    <citation type="submission" date="2016-10" db="EMBL/GenBank/DDBJ databases">
        <authorList>
            <person name="Varghese N."/>
        </authorList>
    </citation>
    <scope>NUCLEOTIDE SEQUENCE [LARGE SCALE GENOMIC DNA]</scope>
    <source>
        <strain evidence="3">DSM 24868</strain>
    </source>
</reference>
<feature type="compositionally biased region" description="Basic and acidic residues" evidence="1">
    <location>
        <begin position="46"/>
        <end position="56"/>
    </location>
</feature>
<dbReference type="AlphaFoldDB" id="A0A1H6ZWF8"/>
<keyword evidence="3" id="KW-1185">Reference proteome</keyword>